<dbReference type="Proteomes" id="UP001321861">
    <property type="component" value="Chromosome"/>
</dbReference>
<evidence type="ECO:0000259" key="1">
    <source>
        <dbReference type="Pfam" id="PF01408"/>
    </source>
</evidence>
<evidence type="ECO:0000313" key="4">
    <source>
        <dbReference type="Proteomes" id="UP001321861"/>
    </source>
</evidence>
<proteinExistence type="predicted"/>
<sequence length="327" mass="36934">MTYKLGVIGTSWITSQFIEAAQAKGQYELTAVYSRRQETGVRLTDEFGHGCVETDFGRFLNRDLDVIYIASPNSLHFEQAKAALLHHHNVICEKPAVTRPSQLIELREILEADPELFFFEAQRNLYDPNLKIIKDLLEQIGTIDGASITYMKRSSRFAEVEVGKLPNVFSNEFSGGALSDLGVYAVYFATALFGKPTESLYDPLMLPVAHGADIFGLGLLKYPHFSVELKIGKSTTSYAPTEIYGEKGTILVSNPADLTEIRLARNPKDVHDVSLPHNGNPLRFEADFFYWTMQRHDRIEMFEQLDKSVEVSEILQEMRESAGDIWK</sequence>
<keyword evidence="4" id="KW-1185">Reference proteome</keyword>
<protein>
    <submittedName>
        <fullName evidence="3">Oxidoreductase</fullName>
    </submittedName>
</protein>
<dbReference type="GO" id="GO:0000166">
    <property type="term" value="F:nucleotide binding"/>
    <property type="evidence" value="ECO:0007669"/>
    <property type="project" value="InterPro"/>
</dbReference>
<dbReference type="RefSeq" id="WP_317635258.1">
    <property type="nucleotide sequence ID" value="NZ_AP026802.1"/>
</dbReference>
<feature type="domain" description="Gfo/Idh/MocA-like oxidoreductase N-terminal" evidence="1">
    <location>
        <begin position="4"/>
        <end position="112"/>
    </location>
</feature>
<dbReference type="PANTHER" id="PTHR43054">
    <property type="match status" value="1"/>
</dbReference>
<dbReference type="InterPro" id="IPR055170">
    <property type="entry name" value="GFO_IDH_MocA-like_dom"/>
</dbReference>
<dbReference type="Gene3D" id="3.40.50.720">
    <property type="entry name" value="NAD(P)-binding Rossmann-like Domain"/>
    <property type="match status" value="1"/>
</dbReference>
<organism evidence="3 4">
    <name type="scientific">Xylocopilactobacillus apicola</name>
    <dbReference type="NCBI Taxonomy" id="2932184"/>
    <lineage>
        <taxon>Bacteria</taxon>
        <taxon>Bacillati</taxon>
        <taxon>Bacillota</taxon>
        <taxon>Bacilli</taxon>
        <taxon>Lactobacillales</taxon>
        <taxon>Lactobacillaceae</taxon>
        <taxon>Xylocopilactobacillus</taxon>
    </lineage>
</organism>
<gene>
    <name evidence="3" type="ORF">XA3_19080</name>
</gene>
<dbReference type="InterPro" id="IPR036291">
    <property type="entry name" value="NAD(P)-bd_dom_sf"/>
</dbReference>
<dbReference type="PANTHER" id="PTHR43054:SF1">
    <property type="entry name" value="SCYLLO-INOSITOL 2-DEHYDROGENASE (NADP(+)) IOLU"/>
    <property type="match status" value="1"/>
</dbReference>
<accession>A0AAU9CZL4</accession>
<name>A0AAU9CZL4_9LACO</name>
<evidence type="ECO:0000259" key="2">
    <source>
        <dbReference type="Pfam" id="PF22725"/>
    </source>
</evidence>
<dbReference type="AlphaFoldDB" id="A0AAU9CZL4"/>
<feature type="domain" description="GFO/IDH/MocA-like oxidoreductase" evidence="2">
    <location>
        <begin position="156"/>
        <end position="250"/>
    </location>
</feature>
<dbReference type="InterPro" id="IPR000683">
    <property type="entry name" value="Gfo/Idh/MocA-like_OxRdtase_N"/>
</dbReference>
<dbReference type="Pfam" id="PF01408">
    <property type="entry name" value="GFO_IDH_MocA"/>
    <property type="match status" value="1"/>
</dbReference>
<dbReference type="SUPFAM" id="SSF51735">
    <property type="entry name" value="NAD(P)-binding Rossmann-fold domains"/>
    <property type="match status" value="1"/>
</dbReference>
<dbReference type="KEGG" id="xap:XA3_19080"/>
<dbReference type="EMBL" id="AP026802">
    <property type="protein sequence ID" value="BDR59467.1"/>
    <property type="molecule type" value="Genomic_DNA"/>
</dbReference>
<reference evidence="3 4" key="1">
    <citation type="journal article" date="2023" name="Microbiol. Spectr.">
        <title>Symbiosis of Carpenter Bees with Uncharacterized Lactic Acid Bacteria Showing NAD Auxotrophy.</title>
        <authorList>
            <person name="Kawasaki S."/>
            <person name="Ozawa K."/>
            <person name="Mori T."/>
            <person name="Yamamoto A."/>
            <person name="Ito M."/>
            <person name="Ohkuma M."/>
            <person name="Sakamoto M."/>
            <person name="Matsutani M."/>
        </authorList>
    </citation>
    <scope>NUCLEOTIDE SEQUENCE [LARGE SCALE GENOMIC DNA]</scope>
    <source>
        <strain evidence="3 4">XA3</strain>
    </source>
</reference>
<dbReference type="Pfam" id="PF22725">
    <property type="entry name" value="GFO_IDH_MocA_C3"/>
    <property type="match status" value="1"/>
</dbReference>
<dbReference type="Gene3D" id="3.30.360.10">
    <property type="entry name" value="Dihydrodipicolinate Reductase, domain 2"/>
    <property type="match status" value="1"/>
</dbReference>
<evidence type="ECO:0000313" key="3">
    <source>
        <dbReference type="EMBL" id="BDR59467.1"/>
    </source>
</evidence>
<dbReference type="SUPFAM" id="SSF55347">
    <property type="entry name" value="Glyceraldehyde-3-phosphate dehydrogenase-like, C-terminal domain"/>
    <property type="match status" value="1"/>
</dbReference>